<accession>A0ABU0H6E9</accession>
<dbReference type="InterPro" id="IPR025705">
    <property type="entry name" value="Beta_hexosaminidase_sua/sub"/>
</dbReference>
<reference evidence="10 11" key="1">
    <citation type="submission" date="2023-07" db="EMBL/GenBank/DDBJ databases">
        <title>Genomic Encyclopedia of Type Strains, Phase IV (KMG-IV): sequencing the most valuable type-strain genomes for metagenomic binning, comparative biology and taxonomic classification.</title>
        <authorList>
            <person name="Goeker M."/>
        </authorList>
    </citation>
    <scope>NUCLEOTIDE SEQUENCE [LARGE SCALE GENOMIC DNA]</scope>
    <source>
        <strain evidence="10 11">B6-8</strain>
    </source>
</reference>
<dbReference type="Gene3D" id="3.30.379.10">
    <property type="entry name" value="Chitobiase/beta-hexosaminidase domain 2-like"/>
    <property type="match status" value="1"/>
</dbReference>
<comment type="caution">
    <text evidence="10">The sequence shown here is derived from an EMBL/GenBank/DDBJ whole genome shotgun (WGS) entry which is preliminary data.</text>
</comment>
<protein>
    <recommendedName>
        <fullName evidence="3">beta-N-acetylhexosaminidase</fullName>
        <ecNumber evidence="3">3.2.1.52</ecNumber>
    </recommendedName>
    <alternativeName>
        <fullName evidence="6">Beta-N-acetylhexosaminidase</fullName>
    </alternativeName>
    <alternativeName>
        <fullName evidence="7">N-acetyl-beta-glucosaminidase</fullName>
    </alternativeName>
</protein>
<dbReference type="Pfam" id="PF02838">
    <property type="entry name" value="Glyco_hydro_20b"/>
    <property type="match status" value="1"/>
</dbReference>
<dbReference type="PANTHER" id="PTHR22600">
    <property type="entry name" value="BETA-HEXOSAMINIDASE"/>
    <property type="match status" value="1"/>
</dbReference>
<keyword evidence="11" id="KW-1185">Reference proteome</keyword>
<feature type="domain" description="Glycoside hydrolase family 20 catalytic" evidence="8">
    <location>
        <begin position="280"/>
        <end position="648"/>
    </location>
</feature>
<evidence type="ECO:0000256" key="7">
    <source>
        <dbReference type="ARBA" id="ARBA00033000"/>
    </source>
</evidence>
<dbReference type="InterPro" id="IPR015882">
    <property type="entry name" value="HEX_bac_N"/>
</dbReference>
<evidence type="ECO:0000256" key="1">
    <source>
        <dbReference type="ARBA" id="ARBA00001231"/>
    </source>
</evidence>
<dbReference type="EMBL" id="JAUSVO010000003">
    <property type="protein sequence ID" value="MDQ0437882.1"/>
    <property type="molecule type" value="Genomic_DNA"/>
</dbReference>
<evidence type="ECO:0000256" key="3">
    <source>
        <dbReference type="ARBA" id="ARBA00012663"/>
    </source>
</evidence>
<dbReference type="InterPro" id="IPR017853">
    <property type="entry name" value="GH"/>
</dbReference>
<sequence length="678" mass="72795">MTFATPAAFRLETRWTPPAEGRPLAYALTLTNLSAEPIRDFQLCVSGPARIDPAATIEGGALVARLSNHSAFAPPAGFVLEPGKSWTVTAHGLSYPLRHWSDGTNAAYVAFADGVTAPVSVEATQSTGDNAPLKRGAVIYKVPARAPVTISVVPWPNAVAVTGSAPTPVGFAPEGEAPEAKAAIESFSMLADALFPADAIVRGAAEGGLAVRLVVEAGLAVEGYRLAFAPDAVVLKAATETGFLYGLITLGQMLRGARRYPNTFLFPAGGTIDDAPAQGWRGTHLDVSRQFYSTGEVKAFLRILAWNKMNRFHWHLSDDEAWRIEIEAYPALTEIASWRGHGLALPPLLGSGPQPTGGYYTKAAVREIVALATALGIVVVPEIDVPGHCYAMLQAIPELRDPDEHGTYSSVQGFPNNCINPVREETYQVLETIFDELIELFPSKIIHIGADEVPLGAWSGSPLALAKLRMVGSPEIAYAHSRRLNVETNHDGADEIDGSGAAILQALFLERISAFLASRGCITGGWQEAAHGDVIDKAKSYLVGWRTVEASAELAGQGYDIVVSPGQAYYLDMSNGTEWSEPGAGWAGWSSPEKAYHFDPVAGWSDAQKSRFLGVQACIWSEPMTDRAIFDRLVFPRLSAIAETGWTKAERKSWPRFKALAGLMPILYGWQDNEAGEA</sequence>
<dbReference type="PANTHER" id="PTHR22600:SF57">
    <property type="entry name" value="BETA-N-ACETYLHEXOSAMINIDASE"/>
    <property type="match status" value="1"/>
</dbReference>
<dbReference type="InterPro" id="IPR029018">
    <property type="entry name" value="Hex-like_dom2"/>
</dbReference>
<name>A0ABU0H6E9_9HYPH</name>
<evidence type="ECO:0000256" key="6">
    <source>
        <dbReference type="ARBA" id="ARBA00030512"/>
    </source>
</evidence>
<gene>
    <name evidence="10" type="ORF">QO014_002274</name>
</gene>
<dbReference type="Pfam" id="PF00728">
    <property type="entry name" value="Glyco_hydro_20"/>
    <property type="match status" value="1"/>
</dbReference>
<evidence type="ECO:0000256" key="5">
    <source>
        <dbReference type="ARBA" id="ARBA00023295"/>
    </source>
</evidence>
<evidence type="ECO:0000259" key="9">
    <source>
        <dbReference type="Pfam" id="PF02838"/>
    </source>
</evidence>
<organism evidence="10 11">
    <name type="scientific">Kaistia dalseonensis</name>
    <dbReference type="NCBI Taxonomy" id="410840"/>
    <lineage>
        <taxon>Bacteria</taxon>
        <taxon>Pseudomonadati</taxon>
        <taxon>Pseudomonadota</taxon>
        <taxon>Alphaproteobacteria</taxon>
        <taxon>Hyphomicrobiales</taxon>
        <taxon>Kaistiaceae</taxon>
        <taxon>Kaistia</taxon>
    </lineage>
</organism>
<proteinExistence type="inferred from homology"/>
<comment type="catalytic activity">
    <reaction evidence="1">
        <text>Hydrolysis of terminal non-reducing N-acetyl-D-hexosamine residues in N-acetyl-beta-D-hexosaminides.</text>
        <dbReference type="EC" id="3.2.1.52"/>
    </reaction>
</comment>
<dbReference type="EC" id="3.2.1.52" evidence="3"/>
<dbReference type="Gene3D" id="3.20.20.80">
    <property type="entry name" value="Glycosidases"/>
    <property type="match status" value="1"/>
</dbReference>
<dbReference type="GO" id="GO:0004563">
    <property type="term" value="F:beta-N-acetylhexosaminidase activity"/>
    <property type="evidence" value="ECO:0007669"/>
    <property type="project" value="UniProtKB-EC"/>
</dbReference>
<keyword evidence="5 10" id="KW-0326">Glycosidase</keyword>
<evidence type="ECO:0000259" key="8">
    <source>
        <dbReference type="Pfam" id="PF00728"/>
    </source>
</evidence>
<evidence type="ECO:0000313" key="10">
    <source>
        <dbReference type="EMBL" id="MDQ0437882.1"/>
    </source>
</evidence>
<keyword evidence="4 10" id="KW-0378">Hydrolase</keyword>
<dbReference type="SUPFAM" id="SSF51445">
    <property type="entry name" value="(Trans)glycosidases"/>
    <property type="match status" value="1"/>
</dbReference>
<evidence type="ECO:0000256" key="4">
    <source>
        <dbReference type="ARBA" id="ARBA00022801"/>
    </source>
</evidence>
<dbReference type="PRINTS" id="PR00738">
    <property type="entry name" value="GLHYDRLASE20"/>
</dbReference>
<dbReference type="InterPro" id="IPR015883">
    <property type="entry name" value="Glyco_hydro_20_cat"/>
</dbReference>
<dbReference type="Proteomes" id="UP001241603">
    <property type="component" value="Unassembled WGS sequence"/>
</dbReference>
<evidence type="ECO:0000313" key="11">
    <source>
        <dbReference type="Proteomes" id="UP001241603"/>
    </source>
</evidence>
<evidence type="ECO:0000256" key="2">
    <source>
        <dbReference type="ARBA" id="ARBA00006285"/>
    </source>
</evidence>
<dbReference type="CDD" id="cd06563">
    <property type="entry name" value="GH20_chitobiase-like"/>
    <property type="match status" value="1"/>
</dbReference>
<dbReference type="RefSeq" id="WP_266348810.1">
    <property type="nucleotide sequence ID" value="NZ_JAPKNG010000003.1"/>
</dbReference>
<comment type="similarity">
    <text evidence="2">Belongs to the glycosyl hydrolase 20 family.</text>
</comment>
<dbReference type="SUPFAM" id="SSF55545">
    <property type="entry name" value="beta-N-acetylhexosaminidase-like domain"/>
    <property type="match status" value="1"/>
</dbReference>
<feature type="domain" description="Beta-hexosaminidase bacterial type N-terminal" evidence="9">
    <location>
        <begin position="188"/>
        <end position="274"/>
    </location>
</feature>